<keyword evidence="3" id="KW-0732">Signal</keyword>
<dbReference type="InParanoid" id="A0A1Y1Y6L7"/>
<feature type="compositionally biased region" description="Low complexity" evidence="1">
    <location>
        <begin position="489"/>
        <end position="509"/>
    </location>
</feature>
<feature type="region of interest" description="Disordered" evidence="1">
    <location>
        <begin position="473"/>
        <end position="509"/>
    </location>
</feature>
<sequence>MFSWHSNFRRFTQHLCSPLIILSLSAVAESFCCYNVITKATNEPSTYHISIQAYQSDIAHYNREYQTSIDFQGGSILREIPSSCVLRQSGNHYVCVQLGQELFSTKFTAFVPSDRTPYDPIIGASIRGERCERQSMCFPSNDAEASANLWNLGSIGSFSRPIVITAVIGLVILLLLVGFFIYKFNHPRKRDRRKENGDCFDDTEEAMLSPDTKATSSWWRRKNQSHFNKHDPVIGEKLNPDLVGEKFTGIPKLGKENLGASLERSLPFYRPHDAELKEEELFENGSESRNRSELRTSVILEMGWATSNSPPKFLEIPENPASIAKVEKWLESGRDTSRIEPALGSPKPLRRSKSDFFQPRGFSRPRHLQMPSESESEYSQSLGSEDGCSTLGPNDSASSVGRALTPRTNLQRSKTTPNIGYRRSVSKRMNQEPKPNDSGKAKGKMELTKRLVLRRSRSFESFHEFRRYIKQPTSHTLTSEKLTRKRTQQRPTPTQTRLGGYSSSSSSQGSKIYELRDMLTEIIPGNNDQSLSGLQVVLDETDDLEENLPLGIINPSKEDDLPLAALTMRSRTLPRNFGARNTKRLRTVASTGQLKWKNDTKDRSSNSENEDTLPLGFLLSSNVQDIIDLYTPNTE</sequence>
<name>A0A1Y1Y6L7_9FUNG</name>
<feature type="compositionally biased region" description="Polar residues" evidence="1">
    <location>
        <begin position="371"/>
        <end position="383"/>
    </location>
</feature>
<keyword evidence="2" id="KW-0472">Membrane</keyword>
<organism evidence="4 5">
    <name type="scientific">Basidiobolus meristosporus CBS 931.73</name>
    <dbReference type="NCBI Taxonomy" id="1314790"/>
    <lineage>
        <taxon>Eukaryota</taxon>
        <taxon>Fungi</taxon>
        <taxon>Fungi incertae sedis</taxon>
        <taxon>Zoopagomycota</taxon>
        <taxon>Entomophthoromycotina</taxon>
        <taxon>Basidiobolomycetes</taxon>
        <taxon>Basidiobolales</taxon>
        <taxon>Basidiobolaceae</taxon>
        <taxon>Basidiobolus</taxon>
    </lineage>
</organism>
<feature type="region of interest" description="Disordered" evidence="1">
    <location>
        <begin position="337"/>
        <end position="446"/>
    </location>
</feature>
<comment type="caution">
    <text evidence="4">The sequence shown here is derived from an EMBL/GenBank/DDBJ whole genome shotgun (WGS) entry which is preliminary data.</text>
</comment>
<gene>
    <name evidence="4" type="ORF">K493DRAFT_374929</name>
</gene>
<feature type="region of interest" description="Disordered" evidence="1">
    <location>
        <begin position="589"/>
        <end position="613"/>
    </location>
</feature>
<dbReference type="AlphaFoldDB" id="A0A1Y1Y6L7"/>
<accession>A0A1Y1Y6L7</accession>
<keyword evidence="2" id="KW-0812">Transmembrane</keyword>
<feature type="compositionally biased region" description="Basic and acidic residues" evidence="1">
    <location>
        <begin position="429"/>
        <end position="446"/>
    </location>
</feature>
<evidence type="ECO:0000256" key="3">
    <source>
        <dbReference type="SAM" id="SignalP"/>
    </source>
</evidence>
<evidence type="ECO:0000313" key="4">
    <source>
        <dbReference type="EMBL" id="ORX93628.1"/>
    </source>
</evidence>
<dbReference type="EMBL" id="MCFE01000229">
    <property type="protein sequence ID" value="ORX93628.1"/>
    <property type="molecule type" value="Genomic_DNA"/>
</dbReference>
<keyword evidence="5" id="KW-1185">Reference proteome</keyword>
<protein>
    <submittedName>
        <fullName evidence="4">Uncharacterized protein</fullName>
    </submittedName>
</protein>
<feature type="compositionally biased region" description="Polar residues" evidence="1">
    <location>
        <begin position="406"/>
        <end position="418"/>
    </location>
</feature>
<feature type="transmembrane region" description="Helical" evidence="2">
    <location>
        <begin position="162"/>
        <end position="184"/>
    </location>
</feature>
<proteinExistence type="predicted"/>
<dbReference type="Proteomes" id="UP000193498">
    <property type="component" value="Unassembled WGS sequence"/>
</dbReference>
<keyword evidence="2" id="KW-1133">Transmembrane helix</keyword>
<evidence type="ECO:0000313" key="5">
    <source>
        <dbReference type="Proteomes" id="UP000193498"/>
    </source>
</evidence>
<reference evidence="4 5" key="1">
    <citation type="submission" date="2016-07" db="EMBL/GenBank/DDBJ databases">
        <title>Pervasive Adenine N6-methylation of Active Genes in Fungi.</title>
        <authorList>
            <consortium name="DOE Joint Genome Institute"/>
            <person name="Mondo S.J."/>
            <person name="Dannebaum R.O."/>
            <person name="Kuo R.C."/>
            <person name="Labutti K."/>
            <person name="Haridas S."/>
            <person name="Kuo A."/>
            <person name="Salamov A."/>
            <person name="Ahrendt S.R."/>
            <person name="Lipzen A."/>
            <person name="Sullivan W."/>
            <person name="Andreopoulos W.B."/>
            <person name="Clum A."/>
            <person name="Lindquist E."/>
            <person name="Daum C."/>
            <person name="Ramamoorthy G.K."/>
            <person name="Gryganskyi A."/>
            <person name="Culley D."/>
            <person name="Magnuson J.K."/>
            <person name="James T.Y."/>
            <person name="O'Malley M.A."/>
            <person name="Stajich J.E."/>
            <person name="Spatafora J.W."/>
            <person name="Visel A."/>
            <person name="Grigoriev I.V."/>
        </authorList>
    </citation>
    <scope>NUCLEOTIDE SEQUENCE [LARGE SCALE GENOMIC DNA]</scope>
    <source>
        <strain evidence="4 5">CBS 931.73</strain>
    </source>
</reference>
<feature type="compositionally biased region" description="Basic and acidic residues" evidence="1">
    <location>
        <begin position="596"/>
        <end position="605"/>
    </location>
</feature>
<feature type="chain" id="PRO_5013367796" evidence="3">
    <location>
        <begin position="31"/>
        <end position="635"/>
    </location>
</feature>
<evidence type="ECO:0000256" key="2">
    <source>
        <dbReference type="SAM" id="Phobius"/>
    </source>
</evidence>
<evidence type="ECO:0000256" key="1">
    <source>
        <dbReference type="SAM" id="MobiDB-lite"/>
    </source>
</evidence>
<feature type="signal peptide" evidence="3">
    <location>
        <begin position="1"/>
        <end position="30"/>
    </location>
</feature>